<dbReference type="OMA" id="SSPHYHI"/>
<accession>A0A161YIG1</accession>
<reference evidence="4" key="1">
    <citation type="journal article" date="2016" name="Nat. Genet.">
        <title>A high-quality carrot genome assembly provides new insights into carotenoid accumulation and asterid genome evolution.</title>
        <authorList>
            <person name="Iorizzo M."/>
            <person name="Ellison S."/>
            <person name="Senalik D."/>
            <person name="Zeng P."/>
            <person name="Satapoomin P."/>
            <person name="Huang J."/>
            <person name="Bowman M."/>
            <person name="Iovene M."/>
            <person name="Sanseverino W."/>
            <person name="Cavagnaro P."/>
            <person name="Yildiz M."/>
            <person name="Macko-Podgorni A."/>
            <person name="Moranska E."/>
            <person name="Grzebelus E."/>
            <person name="Grzebelus D."/>
            <person name="Ashrafi H."/>
            <person name="Zheng Z."/>
            <person name="Cheng S."/>
            <person name="Spooner D."/>
            <person name="Van Deynze A."/>
            <person name="Simon P."/>
        </authorList>
    </citation>
    <scope>NUCLEOTIDE SEQUENCE</scope>
    <source>
        <tissue evidence="4">Leaf</tissue>
    </source>
</reference>
<dbReference type="Gramene" id="KZM93029">
    <property type="protein sequence ID" value="KZM93029"/>
    <property type="gene ID" value="DCAR_016274"/>
</dbReference>
<dbReference type="PANTHER" id="PTHR33402">
    <property type="entry name" value="VQ MOTIF-CONTAINING PROTEIN 11-LIKE"/>
    <property type="match status" value="1"/>
</dbReference>
<evidence type="ECO:0000313" key="4">
    <source>
        <dbReference type="EMBL" id="WOG99275.1"/>
    </source>
</evidence>
<evidence type="ECO:0000313" key="5">
    <source>
        <dbReference type="Proteomes" id="UP000077755"/>
    </source>
</evidence>
<evidence type="ECO:0000256" key="2">
    <source>
        <dbReference type="ARBA" id="ARBA00022553"/>
    </source>
</evidence>
<dbReference type="Proteomes" id="UP000077755">
    <property type="component" value="Chromosome 5"/>
</dbReference>
<dbReference type="EMBL" id="CP093347">
    <property type="protein sequence ID" value="WOG99275.1"/>
    <property type="molecule type" value="Genomic_DNA"/>
</dbReference>
<keyword evidence="5" id="KW-1185">Reference proteome</keyword>
<comment type="subcellular location">
    <subcellularLocation>
        <location evidence="1">Nucleus</location>
    </subcellularLocation>
</comment>
<organism evidence="4 5">
    <name type="scientific">Daucus carota subsp. sativus</name>
    <name type="common">Carrot</name>
    <dbReference type="NCBI Taxonomy" id="79200"/>
    <lineage>
        <taxon>Eukaryota</taxon>
        <taxon>Viridiplantae</taxon>
        <taxon>Streptophyta</taxon>
        <taxon>Embryophyta</taxon>
        <taxon>Tracheophyta</taxon>
        <taxon>Spermatophyta</taxon>
        <taxon>Magnoliopsida</taxon>
        <taxon>eudicotyledons</taxon>
        <taxon>Gunneridae</taxon>
        <taxon>Pentapetalae</taxon>
        <taxon>asterids</taxon>
        <taxon>campanulids</taxon>
        <taxon>Apiales</taxon>
        <taxon>Apiaceae</taxon>
        <taxon>Apioideae</taxon>
        <taxon>Scandiceae</taxon>
        <taxon>Daucinae</taxon>
        <taxon>Daucus</taxon>
        <taxon>Daucus sect. Daucus</taxon>
    </lineage>
</organism>
<dbReference type="Pfam" id="PF05678">
    <property type="entry name" value="VQ"/>
    <property type="match status" value="1"/>
</dbReference>
<dbReference type="InterPro" id="IPR008889">
    <property type="entry name" value="VQ"/>
</dbReference>
<name>A0A161YIG1_DAUCS</name>
<dbReference type="PANTHER" id="PTHR33402:SF19">
    <property type="entry name" value="VQ MOTIF-CONTAINING PROTEIN 11"/>
    <property type="match status" value="1"/>
</dbReference>
<evidence type="ECO:0000256" key="1">
    <source>
        <dbReference type="ARBA" id="ARBA00004123"/>
    </source>
</evidence>
<evidence type="ECO:0000256" key="3">
    <source>
        <dbReference type="ARBA" id="ARBA00023242"/>
    </source>
</evidence>
<proteinExistence type="predicted"/>
<keyword evidence="3" id="KW-0539">Nucleus</keyword>
<keyword evidence="2" id="KW-0597">Phosphoprotein</keyword>
<dbReference type="GO" id="GO:0005634">
    <property type="term" value="C:nucleus"/>
    <property type="evidence" value="ECO:0007669"/>
    <property type="project" value="UniProtKB-SubCell"/>
</dbReference>
<dbReference type="InterPro" id="IPR039611">
    <property type="entry name" value="VQ_4/11/13/19/31/33"/>
</dbReference>
<protein>
    <submittedName>
        <fullName evidence="4">Uncharacterized protein</fullName>
    </submittedName>
</protein>
<gene>
    <name evidence="4" type="ORF">DCAR_0518623</name>
</gene>
<dbReference type="AlphaFoldDB" id="A0A161YIG1"/>
<reference evidence="4" key="2">
    <citation type="submission" date="2022-03" db="EMBL/GenBank/DDBJ databases">
        <title>Draft title - Genomic analysis of global carrot germplasm unveils the trajectory of domestication and the origin of high carotenoid orange carrot.</title>
        <authorList>
            <person name="Iorizzo M."/>
            <person name="Ellison S."/>
            <person name="Senalik D."/>
            <person name="Macko-Podgorni A."/>
            <person name="Grzebelus D."/>
            <person name="Bostan H."/>
            <person name="Rolling W."/>
            <person name="Curaba J."/>
            <person name="Simon P."/>
        </authorList>
    </citation>
    <scope>NUCLEOTIDE SEQUENCE</scope>
    <source>
        <tissue evidence="4">Leaf</tissue>
    </source>
</reference>
<sequence length="151" mass="16757">MTDPELENITFVKAEPENFRDVVQKLTGSSTDPAVQRISVTLSARPSNGLYHTVEVGQTRPSFMLQERRQATRNLAIQLNQNTTSHGQYAFLPDMKVTDFSPVSTLDMFSPSVPEEHAIANKGFYLQPGPVSTSRKSEPKLLNLFPTSSDS</sequence>